<dbReference type="RefSeq" id="WP_052089700.1">
    <property type="nucleotide sequence ID" value="NZ_FZML01000002.1"/>
</dbReference>
<keyword evidence="5" id="KW-1185">Reference proteome</keyword>
<reference evidence="3 4" key="1">
    <citation type="journal article" date="2014" name="Genome Announc.">
        <title>Draft genome sequences of eight enterohepatic helicobacter species isolated from both laboratory and wild rodents.</title>
        <authorList>
            <person name="Sheh A."/>
            <person name="Shen Z."/>
            <person name="Fox J.G."/>
        </authorList>
    </citation>
    <scope>NUCLEOTIDE SEQUENCE [LARGE SCALE GENOMIC DNA]</scope>
    <source>
        <strain evidence="3 4">ST1</strain>
    </source>
</reference>
<dbReference type="EMBL" id="JRPD02000006">
    <property type="protein sequence ID" value="TLE00593.1"/>
    <property type="molecule type" value="Genomic_DNA"/>
</dbReference>
<evidence type="ECO:0008006" key="6">
    <source>
        <dbReference type="Google" id="ProtNLM"/>
    </source>
</evidence>
<keyword evidence="1" id="KW-0472">Membrane</keyword>
<organism evidence="2 5">
    <name type="scientific">Helicobacter muridarum</name>
    <dbReference type="NCBI Taxonomy" id="216"/>
    <lineage>
        <taxon>Bacteria</taxon>
        <taxon>Pseudomonadati</taxon>
        <taxon>Campylobacterota</taxon>
        <taxon>Epsilonproteobacteria</taxon>
        <taxon>Campylobacterales</taxon>
        <taxon>Helicobacteraceae</taxon>
        <taxon>Helicobacter</taxon>
    </lineage>
</organism>
<reference evidence="2 5" key="2">
    <citation type="submission" date="2018-06" db="EMBL/GenBank/DDBJ databases">
        <authorList>
            <consortium name="Pathogen Informatics"/>
            <person name="Doyle S."/>
        </authorList>
    </citation>
    <scope>NUCLEOTIDE SEQUENCE [LARGE SCALE GENOMIC DNA]</scope>
    <source>
        <strain evidence="2 5">NCTC12714</strain>
    </source>
</reference>
<evidence type="ECO:0000313" key="4">
    <source>
        <dbReference type="Proteomes" id="UP000029922"/>
    </source>
</evidence>
<dbReference type="OrthoDB" id="5327899at2"/>
<proteinExistence type="predicted"/>
<evidence type="ECO:0000256" key="1">
    <source>
        <dbReference type="SAM" id="Phobius"/>
    </source>
</evidence>
<dbReference type="Proteomes" id="UP000029922">
    <property type="component" value="Unassembled WGS sequence"/>
</dbReference>
<evidence type="ECO:0000313" key="5">
    <source>
        <dbReference type="Proteomes" id="UP000255139"/>
    </source>
</evidence>
<accession>A0A377PSN0</accession>
<dbReference type="AlphaFoldDB" id="A0A377PSN0"/>
<protein>
    <recommendedName>
        <fullName evidence="6">LPS export ABC transporter periplasmic protein LptC</fullName>
    </recommendedName>
</protein>
<gene>
    <name evidence="3" type="ORF">LS73_004065</name>
    <name evidence="2" type="ORF">NCTC12714_00393</name>
</gene>
<dbReference type="Proteomes" id="UP000255139">
    <property type="component" value="Unassembled WGS sequence"/>
</dbReference>
<name>A0A377PSN0_9HELI</name>
<keyword evidence="1" id="KW-1133">Transmembrane helix</keyword>
<evidence type="ECO:0000313" key="3">
    <source>
        <dbReference type="EMBL" id="TLE00593.1"/>
    </source>
</evidence>
<evidence type="ECO:0000313" key="2">
    <source>
        <dbReference type="EMBL" id="STQ85607.1"/>
    </source>
</evidence>
<keyword evidence="1" id="KW-0812">Transmembrane</keyword>
<sequence>MQTLRNIWKQLNPIVIFFVCLIALTFTSFFIFDISVNQYNNKQENISLLEFHNWKLYEIGKEYMSTEVSGEVANRYENKEIYNDFEIKRLTEDSAKSIEILRGTEAIHQGDTYDFPLGVEYNNFHNINFFSEAGVYNVDTQIFTGSGNFRITNTQGITNGKDILYDKKTDTIIAKDIHSQILNFNHKSN</sequence>
<feature type="transmembrane region" description="Helical" evidence="1">
    <location>
        <begin position="12"/>
        <end position="32"/>
    </location>
</feature>
<dbReference type="EMBL" id="UGJE01000002">
    <property type="protein sequence ID" value="STQ85607.1"/>
    <property type="molecule type" value="Genomic_DNA"/>
</dbReference>